<keyword evidence="2" id="KW-0597">Phosphoprotein</keyword>
<feature type="compositionally biased region" description="Polar residues" evidence="3">
    <location>
        <begin position="916"/>
        <end position="925"/>
    </location>
</feature>
<feature type="compositionally biased region" description="Basic and acidic residues" evidence="3">
    <location>
        <begin position="685"/>
        <end position="698"/>
    </location>
</feature>
<keyword evidence="1" id="KW-0343">GTPase activation</keyword>
<name>A0A7J5Y5C9_DISMA</name>
<dbReference type="SUPFAM" id="SSF48350">
    <property type="entry name" value="GTPase activation domain, GAP"/>
    <property type="match status" value="1"/>
</dbReference>
<feature type="compositionally biased region" description="Polar residues" evidence="3">
    <location>
        <begin position="1074"/>
        <end position="1083"/>
    </location>
</feature>
<dbReference type="InterPro" id="IPR047888">
    <property type="entry name" value="ARHGAP20_RA"/>
</dbReference>
<feature type="compositionally biased region" description="Low complexity" evidence="3">
    <location>
        <begin position="844"/>
        <end position="871"/>
    </location>
</feature>
<evidence type="ECO:0000259" key="4">
    <source>
        <dbReference type="PROSITE" id="PS50200"/>
    </source>
</evidence>
<evidence type="ECO:0008006" key="8">
    <source>
        <dbReference type="Google" id="ProtNLM"/>
    </source>
</evidence>
<evidence type="ECO:0000313" key="7">
    <source>
        <dbReference type="Proteomes" id="UP000518266"/>
    </source>
</evidence>
<dbReference type="AlphaFoldDB" id="A0A7J5Y5C9"/>
<dbReference type="CDD" id="cd13319">
    <property type="entry name" value="PH_RARhoGAP"/>
    <property type="match status" value="1"/>
</dbReference>
<accession>A0A7J5Y5C9</accession>
<dbReference type="InterPro" id="IPR047887">
    <property type="entry name" value="ARHGAP20_PH"/>
</dbReference>
<dbReference type="EMBL" id="JAAKFY010000018">
    <property type="protein sequence ID" value="KAF3843528.1"/>
    <property type="molecule type" value="Genomic_DNA"/>
</dbReference>
<dbReference type="SUPFAM" id="SSF50729">
    <property type="entry name" value="PH domain-like"/>
    <property type="match status" value="1"/>
</dbReference>
<dbReference type="InterPro" id="IPR011993">
    <property type="entry name" value="PH-like_dom_sf"/>
</dbReference>
<sequence>MILSWARGLESVRSEQTALRQKHTEKHTEEQKQKPFTSSPSWILFGLVPFSLLDELLDLHSYHGNILSARSVPWMSIVLMESMSPQQGTMGQNRSDSLTERARLFPTTKRYKETLLCGALGAEGWLNKMKTLAQRRQSAPSLVISKALTRSRSTSRENCLTPVSPESCPLVQAFLAECPRRLFLGHIQTQLKTGLQTQERHLFLFTDTLLVAKAKSSTHFKVKAQVRVCEMWTASCLEEVCEGSTNPERSFVMGWPTCNCVASFSSEEHKDKWFALIKSRILEGKDKDDPKTIPLKIFAKDIGNYAYAKTLSVSNTDSTSDVIRMALLQFGISGCEKDHRLWVSSSKDDPPYPLIGHEFPFSIKMSHIRDGGCSVGGAGRDPSTPTDSPGVLLLDQCLPPDTQCQFILKHSKVTPGQTSLIEPGQQKSFKRKRSLINWPFWRGSNTQLDGLPLSPTSLSPTQGRLFGRPLSSVCSPDHGLPKPVMDMLVFLFLEGPYTRGIFRRSAGAKACRELRDRVDSGSEDPEITHQSVFVIAAVLKDFLRNIPGSLLCVDLYEQWMDVMEGEAGEERTQAVQRLLQLLPSDNLLLLRHVIAVLHCIQGNAHDNQMNAFNLSVCELVRLLIENCTVVLGEDVTSLFRSFSQKSSSSDHGSDVSSFQMNDSSYDSLENELNDDPESPFQEQLPLRDKDKPDSRSRDSVITLSDCDPDPDPDTDHLLQLPPLARPRRFSPAVRQPRTRQSNGASQGPRRLRRSSEPALGLSSTPPSDTLMLHADLTVRKVSYDAAMEREEEEEEVFLQQGLSGLQLKEEEEEGCEKGGGAKVQNGGRRKMKHAPPPPLRLDVSCSSLSSPATSPTGSSLSSLDSAFSQYSTDYASNGANPLGEPPPPLSPLFPGRPPLSPRDSPPQREAPPLWPTQGTRTNQTPPHHHGLHPNTWLKKDRRLSLKQSDNGHSEEPEVNGKTDTNGNSCSDVQEVELNRNCGRRSSSPPSYQQALLQLQRSRSPFYRGTEKPLTVRELRQLQDPTHRSTSTKPLTGSEVKHRTARNECVQPPQGPSMDTEGKGHPLPRRASEPSKVSATSPPWSLTLDRPRSSKARPKDGGLRVSQVEPNHAEPRFCLSPSATRAVRDYFSSQQGEEDSDACLRRSQEVALAIVQGKRDWQSRRCSDPPAEDFDQLFFAEESYV</sequence>
<dbReference type="Proteomes" id="UP000518266">
    <property type="component" value="Unassembled WGS sequence"/>
</dbReference>
<dbReference type="SMART" id="SM00324">
    <property type="entry name" value="RhoGAP"/>
    <property type="match status" value="1"/>
</dbReference>
<feature type="region of interest" description="Disordered" evidence="3">
    <location>
        <begin position="642"/>
        <end position="773"/>
    </location>
</feature>
<dbReference type="InterPro" id="IPR047886">
    <property type="entry name" value="ARHGAP20-like_RhoGAP"/>
</dbReference>
<reference evidence="6 7" key="1">
    <citation type="submission" date="2020-03" db="EMBL/GenBank/DDBJ databases">
        <title>Dissostichus mawsoni Genome sequencing and assembly.</title>
        <authorList>
            <person name="Park H."/>
        </authorList>
    </citation>
    <scope>NUCLEOTIDE SEQUENCE [LARGE SCALE GENOMIC DNA]</scope>
    <source>
        <strain evidence="6">DM0001</strain>
        <tissue evidence="6">Muscle</tissue>
    </source>
</reference>
<proteinExistence type="predicted"/>
<dbReference type="GO" id="GO:0005096">
    <property type="term" value="F:GTPase activator activity"/>
    <property type="evidence" value="ECO:0007669"/>
    <property type="project" value="UniProtKB-KW"/>
</dbReference>
<keyword evidence="7" id="KW-1185">Reference proteome</keyword>
<dbReference type="GO" id="GO:0035023">
    <property type="term" value="P:regulation of Rho protein signal transduction"/>
    <property type="evidence" value="ECO:0007669"/>
    <property type="project" value="InterPro"/>
</dbReference>
<feature type="compositionally biased region" description="Basic and acidic residues" evidence="3">
    <location>
        <begin position="1008"/>
        <end position="1026"/>
    </location>
</feature>
<dbReference type="OrthoDB" id="9994905at2759"/>
<evidence type="ECO:0000256" key="1">
    <source>
        <dbReference type="ARBA" id="ARBA00022468"/>
    </source>
</evidence>
<evidence type="ECO:0000256" key="3">
    <source>
        <dbReference type="SAM" id="MobiDB-lite"/>
    </source>
</evidence>
<dbReference type="Gene3D" id="1.10.555.10">
    <property type="entry name" value="Rho GTPase activation protein"/>
    <property type="match status" value="1"/>
</dbReference>
<comment type="caution">
    <text evidence="6">The sequence shown here is derived from an EMBL/GenBank/DDBJ whole genome shotgun (WGS) entry which is preliminary data.</text>
</comment>
<dbReference type="PROSITE" id="PS50238">
    <property type="entry name" value="RHOGAP"/>
    <property type="match status" value="1"/>
</dbReference>
<dbReference type="InterPro" id="IPR000159">
    <property type="entry name" value="RA_dom"/>
</dbReference>
<evidence type="ECO:0000256" key="2">
    <source>
        <dbReference type="ARBA" id="ARBA00022553"/>
    </source>
</evidence>
<dbReference type="PANTHER" id="PTHR23179">
    <property type="entry name" value="T-CELL ACTIVATION RHO GTPASE ACTIVATING PROTEIN-RELATED"/>
    <property type="match status" value="1"/>
</dbReference>
<dbReference type="Pfam" id="PF22286">
    <property type="entry name" value="RHG20_PH"/>
    <property type="match status" value="1"/>
</dbReference>
<dbReference type="PROSITE" id="PS50200">
    <property type="entry name" value="RA"/>
    <property type="match status" value="1"/>
</dbReference>
<feature type="compositionally biased region" description="Acidic residues" evidence="3">
    <location>
        <begin position="668"/>
        <end position="677"/>
    </location>
</feature>
<dbReference type="PANTHER" id="PTHR23179:SF28">
    <property type="entry name" value="RHO GTPASE-ACTIVATING PROTEIN 20"/>
    <property type="match status" value="1"/>
</dbReference>
<feature type="compositionally biased region" description="Basic and acidic residues" evidence="3">
    <location>
        <begin position="949"/>
        <end position="960"/>
    </location>
</feature>
<feature type="domain" description="Ras-associating" evidence="4">
    <location>
        <begin position="291"/>
        <end position="413"/>
    </location>
</feature>
<evidence type="ECO:0000259" key="5">
    <source>
        <dbReference type="PROSITE" id="PS50238"/>
    </source>
</evidence>
<feature type="domain" description="Rho-GAP" evidence="5">
    <location>
        <begin position="468"/>
        <end position="680"/>
    </location>
</feature>
<feature type="region of interest" description="Disordered" evidence="3">
    <location>
        <begin position="785"/>
        <end position="1116"/>
    </location>
</feature>
<dbReference type="Pfam" id="PF00788">
    <property type="entry name" value="RA"/>
    <property type="match status" value="1"/>
</dbReference>
<gene>
    <name evidence="6" type="ORF">F7725_002377</name>
</gene>
<dbReference type="GO" id="GO:0007165">
    <property type="term" value="P:signal transduction"/>
    <property type="evidence" value="ECO:0007669"/>
    <property type="project" value="InterPro"/>
</dbReference>
<feature type="compositionally biased region" description="Basic and acidic residues" evidence="3">
    <location>
        <begin position="1088"/>
        <end position="1101"/>
    </location>
</feature>
<organism evidence="6 7">
    <name type="scientific">Dissostichus mawsoni</name>
    <name type="common">Antarctic cod</name>
    <dbReference type="NCBI Taxonomy" id="36200"/>
    <lineage>
        <taxon>Eukaryota</taxon>
        <taxon>Metazoa</taxon>
        <taxon>Chordata</taxon>
        <taxon>Craniata</taxon>
        <taxon>Vertebrata</taxon>
        <taxon>Euteleostomi</taxon>
        <taxon>Actinopterygii</taxon>
        <taxon>Neopterygii</taxon>
        <taxon>Teleostei</taxon>
        <taxon>Neoteleostei</taxon>
        <taxon>Acanthomorphata</taxon>
        <taxon>Eupercaria</taxon>
        <taxon>Perciformes</taxon>
        <taxon>Notothenioidei</taxon>
        <taxon>Nototheniidae</taxon>
        <taxon>Dissostichus</taxon>
    </lineage>
</organism>
<dbReference type="Gene3D" id="2.30.29.30">
    <property type="entry name" value="Pleckstrin-homology domain (PH domain)/Phosphotyrosine-binding domain (PTB)"/>
    <property type="match status" value="1"/>
</dbReference>
<dbReference type="InterPro" id="IPR029071">
    <property type="entry name" value="Ubiquitin-like_domsf"/>
</dbReference>
<evidence type="ECO:0000313" key="6">
    <source>
        <dbReference type="EMBL" id="KAF3843528.1"/>
    </source>
</evidence>
<dbReference type="SUPFAM" id="SSF54236">
    <property type="entry name" value="Ubiquitin-like"/>
    <property type="match status" value="1"/>
</dbReference>
<feature type="compositionally biased region" description="Low complexity" evidence="3">
    <location>
        <begin position="642"/>
        <end position="658"/>
    </location>
</feature>
<dbReference type="FunFam" id="2.30.29.30:FF:000217">
    <property type="entry name" value="Rho GTPase activating protein 20"/>
    <property type="match status" value="1"/>
</dbReference>
<protein>
    <recommendedName>
        <fullName evidence="8">Rho GTPase activating protein 20</fullName>
    </recommendedName>
</protein>
<feature type="compositionally biased region" description="Pro residues" evidence="3">
    <location>
        <begin position="883"/>
        <end position="914"/>
    </location>
</feature>
<dbReference type="CDD" id="cd17115">
    <property type="entry name" value="RA_RHG20"/>
    <property type="match status" value="1"/>
</dbReference>
<feature type="compositionally biased region" description="Polar residues" evidence="3">
    <location>
        <begin position="961"/>
        <end position="971"/>
    </location>
</feature>
<dbReference type="InterPro" id="IPR008936">
    <property type="entry name" value="Rho_GTPase_activation_prot"/>
</dbReference>
<dbReference type="InterPro" id="IPR000198">
    <property type="entry name" value="RhoGAP_dom"/>
</dbReference>
<dbReference type="CDD" id="cd04402">
    <property type="entry name" value="RhoGAP_ARHGAP20"/>
    <property type="match status" value="1"/>
</dbReference>
<dbReference type="Pfam" id="PF00620">
    <property type="entry name" value="RhoGAP"/>
    <property type="match status" value="1"/>
</dbReference>